<evidence type="ECO:0000313" key="13">
    <source>
        <dbReference type="Proteomes" id="UP001079657"/>
    </source>
</evidence>
<feature type="transmembrane region" description="Helical" evidence="10">
    <location>
        <begin position="430"/>
        <end position="449"/>
    </location>
</feature>
<dbReference type="Pfam" id="PF00069">
    <property type="entry name" value="Pkinase"/>
    <property type="match status" value="1"/>
</dbReference>
<protein>
    <recommendedName>
        <fullName evidence="2">non-specific serine/threonine protein kinase</fullName>
        <ecNumber evidence="2">2.7.11.1</ecNumber>
    </recommendedName>
</protein>
<feature type="domain" description="Protein kinase" evidence="11">
    <location>
        <begin position="165"/>
        <end position="535"/>
    </location>
</feature>
<dbReference type="InterPro" id="IPR000719">
    <property type="entry name" value="Prot_kinase_dom"/>
</dbReference>
<evidence type="ECO:0000256" key="2">
    <source>
        <dbReference type="ARBA" id="ARBA00012513"/>
    </source>
</evidence>
<evidence type="ECO:0000256" key="4">
    <source>
        <dbReference type="ARBA" id="ARBA00022741"/>
    </source>
</evidence>
<dbReference type="Gene3D" id="1.10.510.10">
    <property type="entry name" value="Transferase(Phosphotransferase) domain 1"/>
    <property type="match status" value="1"/>
</dbReference>
<sequence>MSDKRRGPNTRSIKEQSLKKYKSKDEVTKKWVVLNKKLNPNKTHMYYNGLIIEAVGVIEYVIENTLKEDFILNNFIGNVTKLMEKGFPISDNDIYKLKRIKWYRNIGAHNTGTSVQEIINYEVAKDTFLALGTLLNKLDMLETDNINPQGEKLCANVEEVIGETCLLQEVLGEGGSGKVFKAYHQRLDLTVAVKEIDHDIVDMINVANEKNMLLSLRHIGIPRIYDIIQDNQTYYLVMDYIQGQTLKNNVETMGSLPLSAIARVGTQLCDIMNYLHNFKGGIIFKDLKPSNIMIDKDNNIHLIDFGISERVENKDGKQGIYSGTRCYASPEQLRGEVCDIRSDIYSLGATLYFITEGESPVEGSEQRFKRTTPAKLINIIEKAMAENKENRYKSVEEFKRDLEEYQRNLTHTTETIDKNVIKPKANKNKLILTIAAASVIILSVFGVIMTSNSRGSKDTASSGNKTQQVVTASDADEKNNNKSKSADAEKTSTDENKVNDKKEVTEEVKETTAEAFNGKASLKIKSYEVDRNRLVVKAVVENNYDKEFNFSPYDIYMTGDNGSKFSSDIHAVLAKGIDYKFVPGEKKEVEFIFKDYKQSDQLTLKVSKIFCFGNFDEESFTVKLK</sequence>
<evidence type="ECO:0000256" key="7">
    <source>
        <dbReference type="PROSITE-ProRule" id="PRU10141"/>
    </source>
</evidence>
<evidence type="ECO:0000256" key="6">
    <source>
        <dbReference type="ARBA" id="ARBA00022840"/>
    </source>
</evidence>
<evidence type="ECO:0000256" key="8">
    <source>
        <dbReference type="SAM" id="Coils"/>
    </source>
</evidence>
<keyword evidence="4 7" id="KW-0547">Nucleotide-binding</keyword>
<keyword evidence="8" id="KW-0175">Coiled coil</keyword>
<keyword evidence="10" id="KW-0472">Membrane</keyword>
<gene>
    <name evidence="12" type="ORF">OXH55_04705</name>
</gene>
<comment type="caution">
    <text evidence="12">The sequence shown here is derived from an EMBL/GenBank/DDBJ whole genome shotgun (WGS) entry which is preliminary data.</text>
</comment>
<feature type="coiled-coil region" evidence="8">
    <location>
        <begin position="388"/>
        <end position="415"/>
    </location>
</feature>
<keyword evidence="10" id="KW-0812">Transmembrane</keyword>
<keyword evidence="5 12" id="KW-0418">Kinase</keyword>
<dbReference type="GO" id="GO:0016301">
    <property type="term" value="F:kinase activity"/>
    <property type="evidence" value="ECO:0007669"/>
    <property type="project" value="UniProtKB-KW"/>
</dbReference>
<feature type="compositionally biased region" description="Basic and acidic residues" evidence="9">
    <location>
        <begin position="475"/>
        <end position="505"/>
    </location>
</feature>
<evidence type="ECO:0000256" key="1">
    <source>
        <dbReference type="ARBA" id="ARBA00010886"/>
    </source>
</evidence>
<dbReference type="RefSeq" id="WP_268048354.1">
    <property type="nucleotide sequence ID" value="NZ_JAPQES010000001.1"/>
</dbReference>
<dbReference type="Proteomes" id="UP001079657">
    <property type="component" value="Unassembled WGS sequence"/>
</dbReference>
<evidence type="ECO:0000256" key="3">
    <source>
        <dbReference type="ARBA" id="ARBA00022679"/>
    </source>
</evidence>
<keyword evidence="6 7" id="KW-0067">ATP-binding</keyword>
<dbReference type="InterPro" id="IPR050660">
    <property type="entry name" value="NEK_Ser/Thr_kinase"/>
</dbReference>
<name>A0ABT4CLK3_9CLOT</name>
<dbReference type="PANTHER" id="PTHR43671">
    <property type="entry name" value="SERINE/THREONINE-PROTEIN KINASE NEK"/>
    <property type="match status" value="1"/>
</dbReference>
<keyword evidence="3" id="KW-0808">Transferase</keyword>
<dbReference type="PROSITE" id="PS00107">
    <property type="entry name" value="PROTEIN_KINASE_ATP"/>
    <property type="match status" value="1"/>
</dbReference>
<accession>A0ABT4CLK3</accession>
<comment type="similarity">
    <text evidence="1">Belongs to the protein kinase superfamily. NEK Ser/Thr protein kinase family. NIMA subfamily.</text>
</comment>
<evidence type="ECO:0000256" key="10">
    <source>
        <dbReference type="SAM" id="Phobius"/>
    </source>
</evidence>
<feature type="region of interest" description="Disordered" evidence="9">
    <location>
        <begin position="453"/>
        <end position="505"/>
    </location>
</feature>
<proteinExistence type="inferred from homology"/>
<dbReference type="EMBL" id="JAPQES010000001">
    <property type="protein sequence ID" value="MCY6369924.1"/>
    <property type="molecule type" value="Genomic_DNA"/>
</dbReference>
<dbReference type="EC" id="2.7.11.1" evidence="2"/>
<dbReference type="SMART" id="SM00220">
    <property type="entry name" value="S_TKc"/>
    <property type="match status" value="1"/>
</dbReference>
<keyword evidence="10" id="KW-1133">Transmembrane helix</keyword>
<keyword evidence="13" id="KW-1185">Reference proteome</keyword>
<dbReference type="PANTHER" id="PTHR43671:SF13">
    <property type="entry name" value="SERINE_THREONINE-PROTEIN KINASE NEK2"/>
    <property type="match status" value="1"/>
</dbReference>
<organism evidence="12 13">
    <name type="scientific">Clostridium ganghwense</name>
    <dbReference type="NCBI Taxonomy" id="312089"/>
    <lineage>
        <taxon>Bacteria</taxon>
        <taxon>Bacillati</taxon>
        <taxon>Bacillota</taxon>
        <taxon>Clostridia</taxon>
        <taxon>Eubacteriales</taxon>
        <taxon>Clostridiaceae</taxon>
        <taxon>Clostridium</taxon>
    </lineage>
</organism>
<feature type="binding site" evidence="7">
    <location>
        <position position="194"/>
    </location>
    <ligand>
        <name>ATP</name>
        <dbReference type="ChEBI" id="CHEBI:30616"/>
    </ligand>
</feature>
<reference evidence="12" key="1">
    <citation type="submission" date="2022-12" db="EMBL/GenBank/DDBJ databases">
        <authorList>
            <person name="Wang J."/>
        </authorList>
    </citation>
    <scope>NUCLEOTIDE SEQUENCE</scope>
    <source>
        <strain evidence="12">HY-42-06</strain>
    </source>
</reference>
<dbReference type="CDD" id="cd14014">
    <property type="entry name" value="STKc_PknB_like"/>
    <property type="match status" value="1"/>
</dbReference>
<evidence type="ECO:0000256" key="5">
    <source>
        <dbReference type="ARBA" id="ARBA00022777"/>
    </source>
</evidence>
<dbReference type="PROSITE" id="PS50011">
    <property type="entry name" value="PROTEIN_KINASE_DOM"/>
    <property type="match status" value="1"/>
</dbReference>
<dbReference type="InterPro" id="IPR011009">
    <property type="entry name" value="Kinase-like_dom_sf"/>
</dbReference>
<feature type="compositionally biased region" description="Polar residues" evidence="9">
    <location>
        <begin position="453"/>
        <end position="471"/>
    </location>
</feature>
<evidence type="ECO:0000259" key="11">
    <source>
        <dbReference type="PROSITE" id="PS50011"/>
    </source>
</evidence>
<evidence type="ECO:0000256" key="9">
    <source>
        <dbReference type="SAM" id="MobiDB-lite"/>
    </source>
</evidence>
<evidence type="ECO:0000313" key="12">
    <source>
        <dbReference type="EMBL" id="MCY6369924.1"/>
    </source>
</evidence>
<dbReference type="InterPro" id="IPR017441">
    <property type="entry name" value="Protein_kinase_ATP_BS"/>
</dbReference>
<dbReference type="SUPFAM" id="SSF56112">
    <property type="entry name" value="Protein kinase-like (PK-like)"/>
    <property type="match status" value="1"/>
</dbReference>